<evidence type="ECO:0000259" key="4">
    <source>
        <dbReference type="Pfam" id="PF25117"/>
    </source>
</evidence>
<sequence>MIQARSATLYWSFLVAVAVAELESQDGPSYLTPCPNTVNSTILVFARDTASGYSGTSGLAGYGIPYQLVVVPQAGITLPVLNSTATAGNFGGIIILSDVAYSYDSGWASAITAAQWAQLFAYQTSFGVRMVRLDVYPGSNFGTTTAIAGEGCCDAGVEQLVSISSNTAFPKAGMNTGAGVTTQGLWHYPAIINNASIATEIAQFAPAGDFTTTTTAAVINNIGGRQQMAFFMGFATDWSSTSNFLQHAYIHWMTRGLFVGRRRIYFNTQIDDMHLVTDIYQPAGSLYRVVPNDMVTHVSWVNGLNSRLPAGSSYKVEIGHNGNGAIENALTIDPTSCTPNSAIEYAEQIDTPLEFQKPLGTGTNIWPATPTLYPAGWGTACLNKDPLAAWFRVAANRNAFFHISHTFTHEGLNNATNSDANKEIAFNRAWFYYMGLDSAATFSTTGIIPPAITGLHNGDVIRAWIANSIMHVVGDNTRPPLLNTVNEFWPLTSTVAANGYAGLTILPRWATTIFFNCDTAACTTAEWVNTSGGKGDFAALLANAKATNTRHLFGLHQDGFMFHQANLRADSAIPSYTVGSQSVQSLLQIWVETITQEMSRLTTWPLISLRQDDMATQFRNRQTRDGCSPNMVWNYSADNKKIVGATVTANRNTCSVPIFATFPSALTTSPGTNDGVGSDSLQYPITLSGAAKTYTFSTAISV</sequence>
<dbReference type="PANTHER" id="PTHR31002:SF34">
    <property type="entry name" value="CELL WALL PROTEIN CWP1-RELATED"/>
    <property type="match status" value="1"/>
</dbReference>
<comment type="caution">
    <text evidence="5">The sequence shown here is derived from an EMBL/GenBank/DDBJ whole genome shotgun (WGS) entry which is preliminary data.</text>
</comment>
<gene>
    <name evidence="5" type="ORF">EG328_000125</name>
</gene>
<keyword evidence="1" id="KW-0732">Signal</keyword>
<feature type="domain" description="Agd3 CBM87" evidence="3">
    <location>
        <begin position="38"/>
        <end position="252"/>
    </location>
</feature>
<accession>A0A8H3VFL0</accession>
<feature type="signal peptide" evidence="1">
    <location>
        <begin position="1"/>
        <end position="24"/>
    </location>
</feature>
<dbReference type="AlphaFoldDB" id="A0A8H3VFL0"/>
<dbReference type="InterPro" id="IPR050788">
    <property type="entry name" value="Yeast_SRP1/TIP1_CWP"/>
</dbReference>
<proteinExistence type="predicted"/>
<feature type="domain" description="Agd3 deacetylase" evidence="2">
    <location>
        <begin position="266"/>
        <end position="631"/>
    </location>
</feature>
<feature type="domain" description="Agd3 C-terminal" evidence="4">
    <location>
        <begin position="635"/>
        <end position="700"/>
    </location>
</feature>
<dbReference type="Pfam" id="PF25116">
    <property type="entry name" value="CBM87_Agd3"/>
    <property type="match status" value="1"/>
</dbReference>
<dbReference type="InterPro" id="IPR056825">
    <property type="entry name" value="Agd3_C"/>
</dbReference>
<name>A0A8H3VFL0_VENIN</name>
<evidence type="ECO:0000256" key="1">
    <source>
        <dbReference type="SAM" id="SignalP"/>
    </source>
</evidence>
<dbReference type="Pfam" id="PF25115">
    <property type="entry name" value="Agd3_CE"/>
    <property type="match status" value="1"/>
</dbReference>
<feature type="chain" id="PRO_5034620353" description="Extracellular serine-rich protein" evidence="1">
    <location>
        <begin position="25"/>
        <end position="702"/>
    </location>
</feature>
<dbReference type="InterPro" id="IPR056827">
    <property type="entry name" value="CBM87_Agd3"/>
</dbReference>
<evidence type="ECO:0000259" key="3">
    <source>
        <dbReference type="Pfam" id="PF25116"/>
    </source>
</evidence>
<dbReference type="Proteomes" id="UP000447873">
    <property type="component" value="Unassembled WGS sequence"/>
</dbReference>
<reference evidence="5 6" key="1">
    <citation type="submission" date="2018-12" db="EMBL/GenBank/DDBJ databases">
        <title>Venturia inaequalis Genome Resource.</title>
        <authorList>
            <person name="Lichtner F.J."/>
        </authorList>
    </citation>
    <scope>NUCLEOTIDE SEQUENCE [LARGE SCALE GENOMIC DNA]</scope>
    <source>
        <strain evidence="5 6">120213</strain>
    </source>
</reference>
<dbReference type="PANTHER" id="PTHR31002">
    <property type="entry name" value="SERIPAUPERIN"/>
    <property type="match status" value="1"/>
</dbReference>
<evidence type="ECO:0000313" key="5">
    <source>
        <dbReference type="EMBL" id="KAE9988169.1"/>
    </source>
</evidence>
<protein>
    <recommendedName>
        <fullName evidence="7">Extracellular serine-rich protein</fullName>
    </recommendedName>
</protein>
<dbReference type="Pfam" id="PF25117">
    <property type="entry name" value="Agd3_C"/>
    <property type="match status" value="1"/>
</dbReference>
<evidence type="ECO:0000259" key="2">
    <source>
        <dbReference type="Pfam" id="PF25115"/>
    </source>
</evidence>
<evidence type="ECO:0008006" key="7">
    <source>
        <dbReference type="Google" id="ProtNLM"/>
    </source>
</evidence>
<organism evidence="5 6">
    <name type="scientific">Venturia inaequalis</name>
    <name type="common">Apple scab fungus</name>
    <dbReference type="NCBI Taxonomy" id="5025"/>
    <lineage>
        <taxon>Eukaryota</taxon>
        <taxon>Fungi</taxon>
        <taxon>Dikarya</taxon>
        <taxon>Ascomycota</taxon>
        <taxon>Pezizomycotina</taxon>
        <taxon>Dothideomycetes</taxon>
        <taxon>Pleosporomycetidae</taxon>
        <taxon>Venturiales</taxon>
        <taxon>Venturiaceae</taxon>
        <taxon>Venturia</taxon>
    </lineage>
</organism>
<dbReference type="InterPro" id="IPR056826">
    <property type="entry name" value="Agd3_CE"/>
</dbReference>
<dbReference type="EMBL" id="WNWS01000010">
    <property type="protein sequence ID" value="KAE9988169.1"/>
    <property type="molecule type" value="Genomic_DNA"/>
</dbReference>
<evidence type="ECO:0000313" key="6">
    <source>
        <dbReference type="Proteomes" id="UP000447873"/>
    </source>
</evidence>